<dbReference type="InterPro" id="IPR019471">
    <property type="entry name" value="Interferon_reg_factor-3"/>
</dbReference>
<reference evidence="3" key="1">
    <citation type="submission" date="2025-05" db="UniProtKB">
        <authorList>
            <consortium name="RefSeq"/>
        </authorList>
    </citation>
    <scope>NUCLEOTIDE SEQUENCE [LARGE SCALE GENOMIC DNA]</scope>
</reference>
<feature type="region of interest" description="Disordered" evidence="1">
    <location>
        <begin position="97"/>
        <end position="148"/>
    </location>
</feature>
<protein>
    <submittedName>
        <fullName evidence="4">Interferon regulatory factor 9 isoform X4</fullName>
    </submittedName>
</protein>
<gene>
    <name evidence="4" type="primary">IRF9</name>
</gene>
<dbReference type="PANTHER" id="PTHR11949:SF26">
    <property type="entry name" value="INTERFERON REGULATORY FACTOR 9"/>
    <property type="match status" value="1"/>
</dbReference>
<feature type="region of interest" description="Disordered" evidence="1">
    <location>
        <begin position="285"/>
        <end position="319"/>
    </location>
</feature>
<dbReference type="InterPro" id="IPR008984">
    <property type="entry name" value="SMAD_FHA_dom_sf"/>
</dbReference>
<feature type="compositionally biased region" description="Polar residues" evidence="1">
    <location>
        <begin position="307"/>
        <end position="319"/>
    </location>
</feature>
<dbReference type="InterPro" id="IPR017855">
    <property type="entry name" value="SMAD-like_dom_sf"/>
</dbReference>
<dbReference type="SMART" id="SM01243">
    <property type="entry name" value="IRF-3"/>
    <property type="match status" value="1"/>
</dbReference>
<dbReference type="Gene3D" id="2.60.200.10">
    <property type="match status" value="1"/>
</dbReference>
<feature type="region of interest" description="Disordered" evidence="1">
    <location>
        <begin position="1"/>
        <end position="46"/>
    </location>
</feature>
<dbReference type="Pfam" id="PF10401">
    <property type="entry name" value="IRF-3"/>
    <property type="match status" value="2"/>
</dbReference>
<reference evidence="4" key="2">
    <citation type="submission" date="2025-08" db="UniProtKB">
        <authorList>
            <consortium name="RefSeq"/>
        </authorList>
    </citation>
    <scope>IDENTIFICATION</scope>
    <source>
        <tissue evidence="4">Blood</tissue>
    </source>
</reference>
<dbReference type="RefSeq" id="XP_070483539.1">
    <property type="nucleotide sequence ID" value="XM_070627438.1"/>
</dbReference>
<proteinExistence type="predicted"/>
<feature type="domain" description="Interferon regulatory factor-3" evidence="2">
    <location>
        <begin position="162"/>
        <end position="380"/>
    </location>
</feature>
<keyword evidence="3" id="KW-1185">Reference proteome</keyword>
<feature type="compositionally biased region" description="Low complexity" evidence="1">
    <location>
        <begin position="97"/>
        <end position="113"/>
    </location>
</feature>
<organism evidence="3 4">
    <name type="scientific">Equus przewalskii</name>
    <name type="common">Przewalski's horse</name>
    <name type="synonym">Equus caballus przewalskii</name>
    <dbReference type="NCBI Taxonomy" id="9798"/>
    <lineage>
        <taxon>Eukaryota</taxon>
        <taxon>Metazoa</taxon>
        <taxon>Chordata</taxon>
        <taxon>Craniata</taxon>
        <taxon>Vertebrata</taxon>
        <taxon>Euteleostomi</taxon>
        <taxon>Mammalia</taxon>
        <taxon>Eutheria</taxon>
        <taxon>Laurasiatheria</taxon>
        <taxon>Perissodactyla</taxon>
        <taxon>Equidae</taxon>
        <taxon>Equus</taxon>
    </lineage>
</organism>
<dbReference type="SUPFAM" id="SSF49879">
    <property type="entry name" value="SMAD/FHA domain"/>
    <property type="match status" value="2"/>
</dbReference>
<dbReference type="Proteomes" id="UP001652662">
    <property type="component" value="Chromosome 1"/>
</dbReference>
<feature type="compositionally biased region" description="Low complexity" evidence="1">
    <location>
        <begin position="133"/>
        <end position="143"/>
    </location>
</feature>
<evidence type="ECO:0000259" key="2">
    <source>
        <dbReference type="SMART" id="SM01243"/>
    </source>
</evidence>
<dbReference type="GeneID" id="103564029"/>
<evidence type="ECO:0000313" key="4">
    <source>
        <dbReference type="RefSeq" id="XP_070483539.1"/>
    </source>
</evidence>
<accession>A0ABM4Q281</accession>
<dbReference type="PANTHER" id="PTHR11949">
    <property type="entry name" value="INTERFERON REGULATORY FACTOR"/>
    <property type="match status" value="1"/>
</dbReference>
<evidence type="ECO:0000256" key="1">
    <source>
        <dbReference type="SAM" id="MobiDB-lite"/>
    </source>
</evidence>
<name>A0ABM4Q281_EQUPR</name>
<sequence length="423" mass="45525">MMPLRPCSGFPGSTQASRTSGRTRMPPSSRPGRYLRGSTRKGTQKALLSGRPVCAVLSTRVLNLRRFLRMAIGMGLSPTRCIGCCHQEPFLEEVVANGDSGHSDFGSSSSSNSPEPQEGTDKTEAPVQGDQGSLELLSSPDSEPCADQVDPWGEALVQMATDYSLLLTFIYDGRVVGEAQVQSLDCRLVAEPSGSQYGMEQVVFPKPGPQEPTQRLLSQLERGVLVASNSRGLFVQRLCPIPISWNAPRTPPGPGPHLLPSNKCVELFRTTHFCRAGPPSQPVQSILWSPALSPGSPPSPAKATEDGLQSVTSRGAPSCGSVQSSWEDLARYFQGLGPPPKFRVTLNFWEESPDRSHTPKSLITVQMEQAFARHLLEETPEEQAAILSLVQSLGSPPSSSPLCSPVSFERDSFSTLATGLPQC</sequence>
<feature type="compositionally biased region" description="Polar residues" evidence="1">
    <location>
        <begin position="11"/>
        <end position="22"/>
    </location>
</feature>
<evidence type="ECO:0000313" key="3">
    <source>
        <dbReference type="Proteomes" id="UP001652662"/>
    </source>
</evidence>